<evidence type="ECO:0000256" key="1">
    <source>
        <dbReference type="ARBA" id="ARBA00004752"/>
    </source>
</evidence>
<dbReference type="Pfam" id="PF20142">
    <property type="entry name" value="Scaffold"/>
    <property type="match status" value="1"/>
</dbReference>
<dbReference type="RefSeq" id="WP_092995116.1">
    <property type="nucleotide sequence ID" value="NZ_FMWD01000004.1"/>
</dbReference>
<evidence type="ECO:0000256" key="4">
    <source>
        <dbReference type="ARBA" id="ARBA00022960"/>
    </source>
</evidence>
<feature type="signal peptide" evidence="7">
    <location>
        <begin position="1"/>
        <end position="35"/>
    </location>
</feature>
<evidence type="ECO:0000259" key="8">
    <source>
        <dbReference type="Pfam" id="PF01471"/>
    </source>
</evidence>
<protein>
    <submittedName>
        <fullName evidence="11">Murein L,D-transpeptidase YcbB/YkuD</fullName>
    </submittedName>
</protein>
<sequence length="552" mass="62368">MNHCFVNGEFRAGPRRALAVVVLCCGLLNPAAADAESGVGKVLRNWLQSDQAMPADVARLPTRSSWHSVYSSRGYTPLWFDSRGLNPRAREFLTWLANERHGLEYARTPYIPLGEVSSERIAAVELQLTHALLVTASELYRGQTDPYRVDPSWHWQRDYLAPGRIIELLADGQSVATVLDSLAPQATGYRQLRRALRDYRAAARMGGFHYLPPGESLKRGDRQPRIATLRRRLAQSGDLSLADVPDPGFFDGQLERGVRLFQARHGLRVDGRVGPDTRAALNVPVEERLAQIRASLERWRWMPRTEAQRFVMVNVAGFRLSLYDADREQLNMRVIVGRAEKEWETPAFSSPIRYLVLNPGWVIPEAIARDELLPRLLSDPSYFARQGIQVSREGHPVELTRDDVLAALQLDREEPFPYRLEQEPGSRNALGQIKLVLPNRFAIYLHDTPDRHLFTRRDRALSHGCIRLEKPFALAAALLDDTWGSGRLLEAAESGAWKKITLPEPVPVHFVYQTAWVDSEGRVQFRDDVYGRNRELIAALQGGLPGFISNVN</sequence>
<evidence type="ECO:0000256" key="7">
    <source>
        <dbReference type="SAM" id="SignalP"/>
    </source>
</evidence>
<dbReference type="InterPro" id="IPR005490">
    <property type="entry name" value="LD_TPept_cat_dom"/>
</dbReference>
<evidence type="ECO:0000256" key="3">
    <source>
        <dbReference type="ARBA" id="ARBA00022679"/>
    </source>
</evidence>
<dbReference type="InterPro" id="IPR052905">
    <property type="entry name" value="LD-transpeptidase_YkuD-like"/>
</dbReference>
<dbReference type="InterPro" id="IPR038063">
    <property type="entry name" value="Transpep_catalytic_dom"/>
</dbReference>
<dbReference type="SUPFAM" id="SSF141523">
    <property type="entry name" value="L,D-transpeptidase catalytic domain-like"/>
    <property type="match status" value="1"/>
</dbReference>
<organism evidence="11 12">
    <name type="scientific">Thiohalomonas denitrificans</name>
    <dbReference type="NCBI Taxonomy" id="415747"/>
    <lineage>
        <taxon>Bacteria</taxon>
        <taxon>Pseudomonadati</taxon>
        <taxon>Pseudomonadota</taxon>
        <taxon>Gammaproteobacteria</taxon>
        <taxon>Thiohalomonadales</taxon>
        <taxon>Thiohalomonadaceae</taxon>
        <taxon>Thiohalomonas</taxon>
    </lineage>
</organism>
<evidence type="ECO:0000256" key="5">
    <source>
        <dbReference type="ARBA" id="ARBA00022984"/>
    </source>
</evidence>
<dbReference type="STRING" id="415747.SAMN03097708_01618"/>
<dbReference type="InterPro" id="IPR036366">
    <property type="entry name" value="PGBDSf"/>
</dbReference>
<dbReference type="GO" id="GO:0016740">
    <property type="term" value="F:transferase activity"/>
    <property type="evidence" value="ECO:0007669"/>
    <property type="project" value="UniProtKB-KW"/>
</dbReference>
<evidence type="ECO:0000313" key="11">
    <source>
        <dbReference type="EMBL" id="SCZ58147.1"/>
    </source>
</evidence>
<evidence type="ECO:0000313" key="12">
    <source>
        <dbReference type="Proteomes" id="UP000199648"/>
    </source>
</evidence>
<dbReference type="OrthoDB" id="9778545at2"/>
<feature type="domain" description="L,D-transpeptidase scaffold" evidence="10">
    <location>
        <begin position="67"/>
        <end position="196"/>
    </location>
</feature>
<evidence type="ECO:0000259" key="10">
    <source>
        <dbReference type="Pfam" id="PF20142"/>
    </source>
</evidence>
<keyword evidence="5" id="KW-0573">Peptidoglycan synthesis</keyword>
<accession>A0A1G5Q8Z5</accession>
<dbReference type="UniPathway" id="UPA00219"/>
<dbReference type="Proteomes" id="UP000199648">
    <property type="component" value="Unassembled WGS sequence"/>
</dbReference>
<evidence type="ECO:0000259" key="9">
    <source>
        <dbReference type="Pfam" id="PF03734"/>
    </source>
</evidence>
<reference evidence="11 12" key="1">
    <citation type="submission" date="2016-10" db="EMBL/GenBank/DDBJ databases">
        <authorList>
            <person name="de Groot N.N."/>
        </authorList>
    </citation>
    <scope>NUCLEOTIDE SEQUENCE [LARGE SCALE GENOMIC DNA]</scope>
    <source>
        <strain evidence="11 12">HLD2</strain>
    </source>
</reference>
<comment type="pathway">
    <text evidence="1">Cell wall biogenesis; peptidoglycan biosynthesis.</text>
</comment>
<dbReference type="SUPFAM" id="SSF47090">
    <property type="entry name" value="PGBD-like"/>
    <property type="match status" value="1"/>
</dbReference>
<keyword evidence="3" id="KW-0808">Transferase</keyword>
<dbReference type="PANTHER" id="PTHR41533">
    <property type="entry name" value="L,D-TRANSPEPTIDASE HI_1667-RELATED"/>
    <property type="match status" value="1"/>
</dbReference>
<evidence type="ECO:0000256" key="6">
    <source>
        <dbReference type="ARBA" id="ARBA00023316"/>
    </source>
</evidence>
<dbReference type="GO" id="GO:0008360">
    <property type="term" value="P:regulation of cell shape"/>
    <property type="evidence" value="ECO:0007669"/>
    <property type="project" value="UniProtKB-KW"/>
</dbReference>
<keyword evidence="6" id="KW-0961">Cell wall biogenesis/degradation</keyword>
<dbReference type="CDD" id="cd16913">
    <property type="entry name" value="YkuD_like"/>
    <property type="match status" value="1"/>
</dbReference>
<dbReference type="PANTHER" id="PTHR41533:SF2">
    <property type="entry name" value="BLR7131 PROTEIN"/>
    <property type="match status" value="1"/>
</dbReference>
<name>A0A1G5Q8Z5_9GAMM</name>
<dbReference type="GO" id="GO:0004180">
    <property type="term" value="F:carboxypeptidase activity"/>
    <property type="evidence" value="ECO:0007669"/>
    <property type="project" value="UniProtKB-ARBA"/>
</dbReference>
<dbReference type="InterPro" id="IPR045380">
    <property type="entry name" value="LD_TPept_scaffold_dom"/>
</dbReference>
<dbReference type="Gene3D" id="2.40.440.10">
    <property type="entry name" value="L,D-transpeptidase catalytic domain-like"/>
    <property type="match status" value="1"/>
</dbReference>
<dbReference type="InterPro" id="IPR002477">
    <property type="entry name" value="Peptidoglycan-bd-like"/>
</dbReference>
<dbReference type="Pfam" id="PF01471">
    <property type="entry name" value="PG_binding_1"/>
    <property type="match status" value="1"/>
</dbReference>
<dbReference type="InterPro" id="IPR036365">
    <property type="entry name" value="PGBD-like_sf"/>
</dbReference>
<keyword evidence="7" id="KW-0732">Signal</keyword>
<proteinExistence type="inferred from homology"/>
<comment type="similarity">
    <text evidence="2">Belongs to the YkuD family.</text>
</comment>
<dbReference type="GO" id="GO:0071555">
    <property type="term" value="P:cell wall organization"/>
    <property type="evidence" value="ECO:0007669"/>
    <property type="project" value="UniProtKB-KW"/>
</dbReference>
<evidence type="ECO:0000256" key="2">
    <source>
        <dbReference type="ARBA" id="ARBA00005992"/>
    </source>
</evidence>
<feature type="domain" description="Peptidoglycan binding-like" evidence="8">
    <location>
        <begin position="223"/>
        <end position="281"/>
    </location>
</feature>
<dbReference type="EMBL" id="FMWD01000004">
    <property type="protein sequence ID" value="SCZ58147.1"/>
    <property type="molecule type" value="Genomic_DNA"/>
</dbReference>
<dbReference type="AlphaFoldDB" id="A0A1G5Q8Z5"/>
<feature type="domain" description="L,D-TPase catalytic" evidence="9">
    <location>
        <begin position="309"/>
        <end position="480"/>
    </location>
</feature>
<keyword evidence="12" id="KW-1185">Reference proteome</keyword>
<keyword evidence="4" id="KW-0133">Cell shape</keyword>
<dbReference type="Gene3D" id="1.10.101.10">
    <property type="entry name" value="PGBD-like superfamily/PGBD"/>
    <property type="match status" value="1"/>
</dbReference>
<feature type="chain" id="PRO_5011694881" evidence="7">
    <location>
        <begin position="36"/>
        <end position="552"/>
    </location>
</feature>
<dbReference type="GO" id="GO:0009252">
    <property type="term" value="P:peptidoglycan biosynthetic process"/>
    <property type="evidence" value="ECO:0007669"/>
    <property type="project" value="UniProtKB-UniPathway"/>
</dbReference>
<dbReference type="Pfam" id="PF03734">
    <property type="entry name" value="YkuD"/>
    <property type="match status" value="1"/>
</dbReference>
<gene>
    <name evidence="11" type="ORF">SAMN03097708_01618</name>
</gene>